<dbReference type="EMBL" id="ML977511">
    <property type="protein sequence ID" value="KAF2127371.1"/>
    <property type="molecule type" value="Genomic_DNA"/>
</dbReference>
<dbReference type="RefSeq" id="XP_033521760.1">
    <property type="nucleotide sequence ID" value="XM_033668576.1"/>
</dbReference>
<sequence length="468" mass="53710">MMNGYEHYSAGTQFLHDVTMGGGPESNTNIPTHLSAQQTQSSPQGLPWTYQQKILEYPAHPVQLPRHQPSTSIKPQPLLHRPHLPASTPSSVSSVWRWSGETLFSKWADKGSTAPSASTWSNHLEYPSDHHILGAGYPTDFVSSPPPSHTSDPVEGLMSPLSPSKNRTTHRRATKEKSKDPYATCVSKSQRSRRSSKPPKYFCTACAEPFVEKFDWKRHEKTYQERTEMFKCDLCNAIYFLEKDFVHHHVKCHRCQMCFEKGHVQSSKKLRRKRTAWGCGFCVHLSTSWKDRCEHVAQHFETKGVDMSKWLHSYVIYSLLQQPPILREWNKILEKKRHFNPTFGWNQHSTGRVEGYPESNPTPHLQDLLEYYTPNQDAAALACLAYKKAVKRKELPKSPGAPPVPPKDYGSIRAPPLQDAMKDRFSRSNWNLIESTIQEDPELPTDVCMLDYDLMNEAFHHEFDTFYS</sequence>
<feature type="domain" description="C2H2-type" evidence="2">
    <location>
        <begin position="232"/>
        <end position="253"/>
    </location>
</feature>
<evidence type="ECO:0000313" key="4">
    <source>
        <dbReference type="Proteomes" id="UP000799771"/>
    </source>
</evidence>
<proteinExistence type="predicted"/>
<evidence type="ECO:0000313" key="3">
    <source>
        <dbReference type="EMBL" id="KAF2127371.1"/>
    </source>
</evidence>
<feature type="region of interest" description="Disordered" evidence="1">
    <location>
        <begin position="141"/>
        <end position="198"/>
    </location>
</feature>
<evidence type="ECO:0000256" key="1">
    <source>
        <dbReference type="SAM" id="MobiDB-lite"/>
    </source>
</evidence>
<gene>
    <name evidence="3" type="ORF">P153DRAFT_368677</name>
</gene>
<keyword evidence="4" id="KW-1185">Reference proteome</keyword>
<dbReference type="OrthoDB" id="654211at2759"/>
<dbReference type="GeneID" id="54409008"/>
<evidence type="ECO:0000259" key="2">
    <source>
        <dbReference type="PROSITE" id="PS00028"/>
    </source>
</evidence>
<name>A0A6A6A9M6_9PLEO</name>
<protein>
    <recommendedName>
        <fullName evidence="2">C2H2-type domain-containing protein</fullName>
    </recommendedName>
</protein>
<dbReference type="InterPro" id="IPR013087">
    <property type="entry name" value="Znf_C2H2_type"/>
</dbReference>
<feature type="region of interest" description="Disordered" evidence="1">
    <location>
        <begin position="394"/>
        <end position="415"/>
    </location>
</feature>
<organism evidence="3 4">
    <name type="scientific">Dothidotthia symphoricarpi CBS 119687</name>
    <dbReference type="NCBI Taxonomy" id="1392245"/>
    <lineage>
        <taxon>Eukaryota</taxon>
        <taxon>Fungi</taxon>
        <taxon>Dikarya</taxon>
        <taxon>Ascomycota</taxon>
        <taxon>Pezizomycotina</taxon>
        <taxon>Dothideomycetes</taxon>
        <taxon>Pleosporomycetidae</taxon>
        <taxon>Pleosporales</taxon>
        <taxon>Dothidotthiaceae</taxon>
        <taxon>Dothidotthia</taxon>
    </lineage>
</organism>
<dbReference type="PROSITE" id="PS00028">
    <property type="entry name" value="ZINC_FINGER_C2H2_1"/>
    <property type="match status" value="1"/>
</dbReference>
<reference evidence="3" key="1">
    <citation type="journal article" date="2020" name="Stud. Mycol.">
        <title>101 Dothideomycetes genomes: a test case for predicting lifestyles and emergence of pathogens.</title>
        <authorList>
            <person name="Haridas S."/>
            <person name="Albert R."/>
            <person name="Binder M."/>
            <person name="Bloem J."/>
            <person name="Labutti K."/>
            <person name="Salamov A."/>
            <person name="Andreopoulos B."/>
            <person name="Baker S."/>
            <person name="Barry K."/>
            <person name="Bills G."/>
            <person name="Bluhm B."/>
            <person name="Cannon C."/>
            <person name="Castanera R."/>
            <person name="Culley D."/>
            <person name="Daum C."/>
            <person name="Ezra D."/>
            <person name="Gonzalez J."/>
            <person name="Henrissat B."/>
            <person name="Kuo A."/>
            <person name="Liang C."/>
            <person name="Lipzen A."/>
            <person name="Lutzoni F."/>
            <person name="Magnuson J."/>
            <person name="Mondo S."/>
            <person name="Nolan M."/>
            <person name="Ohm R."/>
            <person name="Pangilinan J."/>
            <person name="Park H.-J."/>
            <person name="Ramirez L."/>
            <person name="Alfaro M."/>
            <person name="Sun H."/>
            <person name="Tritt A."/>
            <person name="Yoshinaga Y."/>
            <person name="Zwiers L.-H."/>
            <person name="Turgeon B."/>
            <person name="Goodwin S."/>
            <person name="Spatafora J."/>
            <person name="Crous P."/>
            <person name="Grigoriev I."/>
        </authorList>
    </citation>
    <scope>NUCLEOTIDE SEQUENCE</scope>
    <source>
        <strain evidence="3">CBS 119687</strain>
    </source>
</reference>
<accession>A0A6A6A9M6</accession>
<dbReference type="Proteomes" id="UP000799771">
    <property type="component" value="Unassembled WGS sequence"/>
</dbReference>
<dbReference type="AlphaFoldDB" id="A0A6A6A9M6"/>